<accession>Q6LJT8</accession>
<name>Q6LJT8_PHOPR</name>
<dbReference type="Proteomes" id="UP000000593">
    <property type="component" value="Chromosome 2"/>
</dbReference>
<keyword evidence="3" id="KW-1185">Reference proteome</keyword>
<proteinExistence type="predicted"/>
<dbReference type="STRING" id="298386.PBPRB0569"/>
<dbReference type="eggNOG" id="ENOG5031PR8">
    <property type="taxonomic scope" value="Bacteria"/>
</dbReference>
<dbReference type="EMBL" id="CR378676">
    <property type="protein sequence ID" value="CAG22442.1"/>
    <property type="molecule type" value="Genomic_DNA"/>
</dbReference>
<organism evidence="2 3">
    <name type="scientific">Photobacterium profundum (strain SS9)</name>
    <dbReference type="NCBI Taxonomy" id="298386"/>
    <lineage>
        <taxon>Bacteria</taxon>
        <taxon>Pseudomonadati</taxon>
        <taxon>Pseudomonadota</taxon>
        <taxon>Gammaproteobacteria</taxon>
        <taxon>Vibrionales</taxon>
        <taxon>Vibrionaceae</taxon>
        <taxon>Photobacterium</taxon>
    </lineage>
</organism>
<protein>
    <recommendedName>
        <fullName evidence="4">Peptidase</fullName>
    </recommendedName>
</protein>
<evidence type="ECO:0000313" key="3">
    <source>
        <dbReference type="Proteomes" id="UP000000593"/>
    </source>
</evidence>
<evidence type="ECO:0008006" key="4">
    <source>
        <dbReference type="Google" id="ProtNLM"/>
    </source>
</evidence>
<feature type="region of interest" description="Disordered" evidence="1">
    <location>
        <begin position="49"/>
        <end position="128"/>
    </location>
</feature>
<feature type="compositionally biased region" description="Basic and acidic residues" evidence="1">
    <location>
        <begin position="109"/>
        <end position="119"/>
    </location>
</feature>
<dbReference type="AlphaFoldDB" id="Q6LJT8"/>
<dbReference type="HOGENOM" id="CLU_087594_0_0_6"/>
<sequence>MKNNLTAHSVMAALNTFEPQKNNDVLFSDDLNNHFSNRYKSNICFIDDGASGGDADGQGGDDDAAGGGASSILGDDEDQGGDDQGAGNQGGDDDDKGDDDNTSDDDKDDETKGAPEKYEITLPEGAQLSPELLEKAEPVFRELNLDNEQASKLATMHGEIVNGTIETIVKQQTEAWQKTNEDWVTSMKSDSEYGGANSKENFEVAKSVISHFGGDESKSIRQALSETGAGNHPEIMRLFYRIGNAMKEDSLHGDIGGGGGNKQPSFKDLYKNTEMND</sequence>
<evidence type="ECO:0000256" key="1">
    <source>
        <dbReference type="SAM" id="MobiDB-lite"/>
    </source>
</evidence>
<feature type="region of interest" description="Disordered" evidence="1">
    <location>
        <begin position="250"/>
        <end position="277"/>
    </location>
</feature>
<reference evidence="3" key="1">
    <citation type="journal article" date="2005" name="Science">
        <title>Life at depth: Photobacterium profundum genome sequence and expression analysis.</title>
        <authorList>
            <person name="Vezzi A."/>
            <person name="Campanaro S."/>
            <person name="D'Angelo M."/>
            <person name="Simonato F."/>
            <person name="Vitulo N."/>
            <person name="Lauro F.M."/>
            <person name="Cestaro A."/>
            <person name="Malacrida G."/>
            <person name="Simionati B."/>
            <person name="Cannata N."/>
            <person name="Romualdi C."/>
            <person name="Bartlett D.H."/>
            <person name="Valle G."/>
        </authorList>
    </citation>
    <scope>NUCLEOTIDE SEQUENCE [LARGE SCALE GENOMIC DNA]</scope>
    <source>
        <strain evidence="3">ATCC BAA-1253 / SS9</strain>
    </source>
</reference>
<gene>
    <name evidence="2" type="ordered locus">PBPRB0569</name>
</gene>
<dbReference type="KEGG" id="ppr:PBPRB0569"/>
<evidence type="ECO:0000313" key="2">
    <source>
        <dbReference type="EMBL" id="CAG22442.1"/>
    </source>
</evidence>
<feature type="compositionally biased region" description="Acidic residues" evidence="1">
    <location>
        <begin position="91"/>
        <end position="108"/>
    </location>
</feature>
<dbReference type="RefSeq" id="WP_011220659.1">
    <property type="nucleotide sequence ID" value="NC_006371.1"/>
</dbReference>